<dbReference type="EMBL" id="OLKH01000078">
    <property type="protein sequence ID" value="SPE77175.1"/>
    <property type="molecule type" value="Genomic_DNA"/>
</dbReference>
<evidence type="ECO:0000313" key="2">
    <source>
        <dbReference type="Proteomes" id="UP000238180"/>
    </source>
</evidence>
<evidence type="ECO:0000313" key="1">
    <source>
        <dbReference type="EMBL" id="SPE77175.1"/>
    </source>
</evidence>
<dbReference type="RefSeq" id="WP_105195932.1">
    <property type="nucleotide sequence ID" value="NZ_OLKH01000078.1"/>
</dbReference>
<dbReference type="AlphaFoldDB" id="A0A2N9PA10"/>
<gene>
    <name evidence="1" type="ORF">FLACOL_01167</name>
</gene>
<sequence length="269" mass="31003">MLNTAKLQELNQYGAILVAGEVKNVDKIVTEYALVYKGELVIKGEKASFVKRVERFFEVVKSKGLKDFLEEFVGGNNFGGSIVATSNPVKVQEFYEGLIRLQQLEFSRPFEQIQDVIAFFNHHLVYDPQIPKIPGLLFNKVELIGRRNCPEIVECVVEFLRTGKVTKATNSSMKGWDEVRAKFGGGSFQPSTIIRMKELIKEDDIVIIYRLIDDSRPTIIGHYFVCMKKYGNLHFFDGQTAEYVIFSKTDKFTNFIRRGYKEFYYLNVR</sequence>
<proteinExistence type="predicted"/>
<accession>A0A2N9PA10</accession>
<protein>
    <submittedName>
        <fullName evidence="1">Uncharacterized protein</fullName>
    </submittedName>
</protein>
<dbReference type="Proteomes" id="UP000238180">
    <property type="component" value="Unassembled WGS sequence"/>
</dbReference>
<reference evidence="1 2" key="1">
    <citation type="submission" date="2018-02" db="EMBL/GenBank/DDBJ databases">
        <authorList>
            <person name="Cohen D.B."/>
            <person name="Kent A.D."/>
        </authorList>
    </citation>
    <scope>NUCLEOTIDE SEQUENCE [LARGE SCALE GENOMIC DNA]</scope>
    <source>
        <strain evidence="1">CIP109753</strain>
    </source>
</reference>
<name>A0A2N9PA10_9FLAO</name>
<organism evidence="1 2">
    <name type="scientific">Flavobacterium columnare</name>
    <dbReference type="NCBI Taxonomy" id="996"/>
    <lineage>
        <taxon>Bacteria</taxon>
        <taxon>Pseudomonadati</taxon>
        <taxon>Bacteroidota</taxon>
        <taxon>Flavobacteriia</taxon>
        <taxon>Flavobacteriales</taxon>
        <taxon>Flavobacteriaceae</taxon>
        <taxon>Flavobacterium</taxon>
    </lineage>
</organism>